<dbReference type="STRING" id="985054.SAMN05444358_10928"/>
<feature type="transmembrane region" description="Helical" evidence="1">
    <location>
        <begin position="265"/>
        <end position="291"/>
    </location>
</feature>
<evidence type="ECO:0000313" key="3">
    <source>
        <dbReference type="Proteomes" id="UP000183400"/>
    </source>
</evidence>
<protein>
    <submittedName>
        <fullName evidence="2">Uncharacterized protein</fullName>
    </submittedName>
</protein>
<feature type="transmembrane region" description="Helical" evidence="1">
    <location>
        <begin position="135"/>
        <end position="156"/>
    </location>
</feature>
<keyword evidence="1" id="KW-0472">Membrane</keyword>
<proteinExistence type="predicted"/>
<feature type="transmembrane region" description="Helical" evidence="1">
    <location>
        <begin position="297"/>
        <end position="322"/>
    </location>
</feature>
<dbReference type="EMBL" id="FNNP01000009">
    <property type="protein sequence ID" value="SDX68173.1"/>
    <property type="molecule type" value="Genomic_DNA"/>
</dbReference>
<reference evidence="3" key="1">
    <citation type="submission" date="2016-10" db="EMBL/GenBank/DDBJ databases">
        <authorList>
            <person name="Varghese N."/>
            <person name="Submissions S."/>
        </authorList>
    </citation>
    <scope>NUCLEOTIDE SEQUENCE [LARGE SCALE GENOMIC DNA]</scope>
    <source>
        <strain evidence="3">DSM 27839</strain>
    </source>
</reference>
<dbReference type="AlphaFoldDB" id="A0A1H3DNV0"/>
<feature type="transmembrane region" description="Helical" evidence="1">
    <location>
        <begin position="73"/>
        <end position="91"/>
    </location>
</feature>
<gene>
    <name evidence="2" type="ORF">SAMN05444358_10928</name>
</gene>
<keyword evidence="1" id="KW-1133">Transmembrane helix</keyword>
<keyword evidence="3" id="KW-1185">Reference proteome</keyword>
<sequence length="341" mass="37047">MMQSRTSCAIILPEIACFLHTGLSEIPLIGNVGSHEVAANERAVSTSWTISRHRIDYSGLERVRIVIARTTGAAIRGLLVALMVLTPALYLPTSTSNGTEIVVFLAILAFILTFSEYNSAFPSFIEFRDAPPVNRLRFVGLMSMVTFLTLICKNAYAPSDLTAVFYSIGLMVSSVVDFPYSPVRLVVLMLPGDASQPLVELVRISASIAYLAALVTIASFAYAVKLRGWPTGNGAFNVWTNLPLFDPTKGGDVVTRLQRDGRLNIAIGALLPFLIPAAIKLTAEFITPIALSDPQTLIWTLCAWAFLPASMIMRGMATLRIAGLIVEKRRSYSTAETTQIA</sequence>
<keyword evidence="1" id="KW-0812">Transmembrane</keyword>
<accession>A0A1H3DNV0</accession>
<organism evidence="2 3">
    <name type="scientific">Ruegeria halocynthiae</name>
    <dbReference type="NCBI Taxonomy" id="985054"/>
    <lineage>
        <taxon>Bacteria</taxon>
        <taxon>Pseudomonadati</taxon>
        <taxon>Pseudomonadota</taxon>
        <taxon>Alphaproteobacteria</taxon>
        <taxon>Rhodobacterales</taxon>
        <taxon>Roseobacteraceae</taxon>
        <taxon>Ruegeria</taxon>
    </lineage>
</organism>
<name>A0A1H3DNV0_9RHOB</name>
<feature type="transmembrane region" description="Helical" evidence="1">
    <location>
        <begin position="201"/>
        <end position="224"/>
    </location>
</feature>
<evidence type="ECO:0000256" key="1">
    <source>
        <dbReference type="SAM" id="Phobius"/>
    </source>
</evidence>
<evidence type="ECO:0000313" key="2">
    <source>
        <dbReference type="EMBL" id="SDX68173.1"/>
    </source>
</evidence>
<feature type="transmembrane region" description="Helical" evidence="1">
    <location>
        <begin position="98"/>
        <end position="115"/>
    </location>
</feature>
<dbReference type="Proteomes" id="UP000183400">
    <property type="component" value="Unassembled WGS sequence"/>
</dbReference>